<name>F9W4C8_TRYCI</name>
<sequence>MFPLVEIAQKIPVQPIRLCDEVLKSLSVRSASNDKDKLGSDRVCQNRYQDSNRDRNRDNEDDEYSLFFSSDDDSQCGAASDADRGDAMSLADLFQAENALNYFFDTTTSMCNAFRTKGRRKSKIESTLVAPVSPTLTASPLKRKESVIGFRPRSAMSDAASKGEMLPLGRRRSMYRSTRDLRQRMSRRASFVLSVKDDGQPNAEVFSDDVTERRSTPNYNSSRKASFARAASACRFGNSSRASKGAVSSATGKARKPSFDGTAGDRVWPTSTACFIDEESDNNTNSPKSGVAMNSSVDPSKELMLTEALQGLCQIYRSNAAADASARGTADLEAAKAKVLNCLLTITSETNTGHISLKSEECCGAVCDAVFLLVTGDGPLNRSQESKEPLEESILQHVELSCIAKQLMDKDFLLQCIFHDNGKAFDLAMKSVCVNHMLADNWKRLFNAICSSQCDKIVYLQSAIQGIKCITDKKLSQDVCSMFHGAVKSVLITESLSTHLNEALTLLETVKNQNCFSSGFWDAEGPDGQTLFSAACAAGKLDIVKKLWSLGVVDSLNKVQSNGTNGLMQAVINNQKSVVQWFCQQPANTTGESFRHVHAVYGSVLDVAKEVDGALYTMLEAHVGTLGGS</sequence>
<reference evidence="2 3" key="2">
    <citation type="journal article" date="2012" name="Proc. Natl. Acad. Sci. U.S.A.">
        <title>Antigenic diversity is generated by distinct evolutionary mechanisms in African trypanosome species.</title>
        <authorList>
            <person name="Jackson A.P."/>
            <person name="Berry A."/>
            <person name="Aslett M."/>
            <person name="Allison H.C."/>
            <person name="Burton P."/>
            <person name="Vavrova-Anderson J."/>
            <person name="Brown R."/>
            <person name="Browne H."/>
            <person name="Corton N."/>
            <person name="Hauser H."/>
            <person name="Gamble J."/>
            <person name="Gilderthorp R."/>
            <person name="Marcello L."/>
            <person name="McQuillan J."/>
            <person name="Otto T.D."/>
            <person name="Quail M.A."/>
            <person name="Sanders M.J."/>
            <person name="van Tonder A."/>
            <person name="Ginger M.L."/>
            <person name="Field M.C."/>
            <person name="Barry J.D."/>
            <person name="Hertz-Fowler C."/>
            <person name="Berriman M."/>
        </authorList>
    </citation>
    <scope>NUCLEOTIDE SEQUENCE [LARGE SCALE GENOMIC DNA]</scope>
    <source>
        <strain evidence="2 3">IL3000</strain>
    </source>
</reference>
<dbReference type="InterPro" id="IPR036770">
    <property type="entry name" value="Ankyrin_rpt-contain_sf"/>
</dbReference>
<evidence type="ECO:0000313" key="2">
    <source>
        <dbReference type="EMBL" id="CCD12018.1"/>
    </source>
</evidence>
<organism evidence="2 3">
    <name type="scientific">Trypanosoma congolense (strain IL3000)</name>
    <dbReference type="NCBI Taxonomy" id="1068625"/>
    <lineage>
        <taxon>Eukaryota</taxon>
        <taxon>Discoba</taxon>
        <taxon>Euglenozoa</taxon>
        <taxon>Kinetoplastea</taxon>
        <taxon>Metakinetoplastina</taxon>
        <taxon>Trypanosomatida</taxon>
        <taxon>Trypanosomatidae</taxon>
        <taxon>Trypanosoma</taxon>
        <taxon>Nannomonas</taxon>
    </lineage>
</organism>
<dbReference type="Proteomes" id="UP000000702">
    <property type="component" value="Unassembled WGS sequence"/>
</dbReference>
<proteinExistence type="predicted"/>
<evidence type="ECO:0000313" key="3">
    <source>
        <dbReference type="Proteomes" id="UP000000702"/>
    </source>
</evidence>
<dbReference type="Gene3D" id="1.25.40.20">
    <property type="entry name" value="Ankyrin repeat-containing domain"/>
    <property type="match status" value="1"/>
</dbReference>
<gene>
    <name evidence="2" type="ORF">TCIL3000_0_29390</name>
</gene>
<dbReference type="SUPFAM" id="SSF48403">
    <property type="entry name" value="Ankyrin repeat"/>
    <property type="match status" value="1"/>
</dbReference>
<dbReference type="VEuPathDB" id="TriTrypDB:TcIL3000_0_29390"/>
<accession>F9W4C8</accession>
<comment type="caution">
    <text evidence="2">The sequence shown here is derived from an EMBL/GenBank/DDBJ whole genome shotgun (WGS) entry which is preliminary data.</text>
</comment>
<evidence type="ECO:0000256" key="1">
    <source>
        <dbReference type="SAM" id="MobiDB-lite"/>
    </source>
</evidence>
<feature type="compositionally biased region" description="Polar residues" evidence="1">
    <location>
        <begin position="240"/>
        <end position="251"/>
    </location>
</feature>
<feature type="region of interest" description="Disordered" evidence="1">
    <location>
        <begin position="240"/>
        <end position="262"/>
    </location>
</feature>
<protein>
    <submittedName>
        <fullName evidence="2">WGS project CAEQ00000000 data, annotated contig 1169</fullName>
    </submittedName>
</protein>
<dbReference type="EMBL" id="CAEQ01000541">
    <property type="protein sequence ID" value="CCD12018.1"/>
    <property type="molecule type" value="Genomic_DNA"/>
</dbReference>
<dbReference type="AlphaFoldDB" id="F9W4C8"/>
<keyword evidence="3" id="KW-1185">Reference proteome</keyword>
<reference evidence="3" key="1">
    <citation type="submission" date="2011-07" db="EMBL/GenBank/DDBJ databases">
        <title>Divergent evolution of antigenic variation in African trypanosomes.</title>
        <authorList>
            <person name="Jackson A.P."/>
            <person name="Berry A."/>
            <person name="Allison H.C."/>
            <person name="Burton P."/>
            <person name="Anderson J."/>
            <person name="Aslett M."/>
            <person name="Brown R."/>
            <person name="Corton N."/>
            <person name="Harris D."/>
            <person name="Hauser H."/>
            <person name="Gamble J."/>
            <person name="Gilderthorp R."/>
            <person name="McQuillan J."/>
            <person name="Quail M.A."/>
            <person name="Sanders M."/>
            <person name="Van Tonder A."/>
            <person name="Ginger M.L."/>
            <person name="Donelson J.E."/>
            <person name="Field M.C."/>
            <person name="Barry J.D."/>
            <person name="Berriman M."/>
            <person name="Hertz-Fowler C."/>
        </authorList>
    </citation>
    <scope>NUCLEOTIDE SEQUENCE [LARGE SCALE GENOMIC DNA]</scope>
    <source>
        <strain evidence="3">IL3000</strain>
    </source>
</reference>